<dbReference type="RefSeq" id="WP_389365207.1">
    <property type="nucleotide sequence ID" value="NZ_JBIACK010000025.1"/>
</dbReference>
<evidence type="ECO:0008006" key="3">
    <source>
        <dbReference type="Google" id="ProtNLM"/>
    </source>
</evidence>
<dbReference type="Gene3D" id="1.10.10.60">
    <property type="entry name" value="Homeodomain-like"/>
    <property type="match status" value="1"/>
</dbReference>
<gene>
    <name evidence="1" type="ORF">ACFYKX_26445</name>
</gene>
<sequence>MINDNKAKGKIESYYLRLKRNTIYTSLEDIEDTEWYWSPSEVKEFDELWNKDMPIKEMALELGRSEIAVFLQSLDRLYKGKIQPRNWHFW</sequence>
<protein>
    <recommendedName>
        <fullName evidence="3">Helix-turn-helix domain-containing protein</fullName>
    </recommendedName>
</protein>
<name>A0ABW6KIR3_9BACI</name>
<comment type="caution">
    <text evidence="1">The sequence shown here is derived from an EMBL/GenBank/DDBJ whole genome shotgun (WGS) entry which is preliminary data.</text>
</comment>
<accession>A0ABW6KIR3</accession>
<proteinExistence type="predicted"/>
<evidence type="ECO:0000313" key="2">
    <source>
        <dbReference type="Proteomes" id="UP001601059"/>
    </source>
</evidence>
<keyword evidence="2" id="KW-1185">Reference proteome</keyword>
<reference evidence="1 2" key="1">
    <citation type="submission" date="2024-08" db="EMBL/GenBank/DDBJ databases">
        <title>Two novel Cytobacillus novel species.</title>
        <authorList>
            <person name="Liu G."/>
        </authorList>
    </citation>
    <scope>NUCLEOTIDE SEQUENCE [LARGE SCALE GENOMIC DNA]</scope>
    <source>
        <strain evidence="1 2">FJAT-54145</strain>
    </source>
</reference>
<dbReference type="Proteomes" id="UP001601059">
    <property type="component" value="Unassembled WGS sequence"/>
</dbReference>
<organism evidence="1 2">
    <name type="scientific">Cytobacillus spartinae</name>
    <dbReference type="NCBI Taxonomy" id="3299023"/>
    <lineage>
        <taxon>Bacteria</taxon>
        <taxon>Bacillati</taxon>
        <taxon>Bacillota</taxon>
        <taxon>Bacilli</taxon>
        <taxon>Bacillales</taxon>
        <taxon>Bacillaceae</taxon>
        <taxon>Cytobacillus</taxon>
    </lineage>
</organism>
<dbReference type="EMBL" id="JBIACK010000025">
    <property type="protein sequence ID" value="MFE8704112.1"/>
    <property type="molecule type" value="Genomic_DNA"/>
</dbReference>
<evidence type="ECO:0000313" key="1">
    <source>
        <dbReference type="EMBL" id="MFE8704112.1"/>
    </source>
</evidence>